<evidence type="ECO:0000313" key="1">
    <source>
        <dbReference type="EMBL" id="GBP30986.1"/>
    </source>
</evidence>
<proteinExistence type="predicted"/>
<name>A0A4C1UY92_EUMVA</name>
<keyword evidence="2" id="KW-1185">Reference proteome</keyword>
<accession>A0A4C1UY92</accession>
<dbReference type="EMBL" id="BGZK01000240">
    <property type="protein sequence ID" value="GBP30986.1"/>
    <property type="molecule type" value="Genomic_DNA"/>
</dbReference>
<sequence>MGSVVAILGADEARPAFRGADKINNASSFLVNTSLDAGPTSKVLRFEAGINKGVTTFVSIEYTEIKIENGTWMGIIDDTRVEVWSVDVKDEGIHF</sequence>
<gene>
    <name evidence="1" type="ORF">EVAR_81884_1</name>
</gene>
<organism evidence="1 2">
    <name type="scientific">Eumeta variegata</name>
    <name type="common">Bagworm moth</name>
    <name type="synonym">Eumeta japonica</name>
    <dbReference type="NCBI Taxonomy" id="151549"/>
    <lineage>
        <taxon>Eukaryota</taxon>
        <taxon>Metazoa</taxon>
        <taxon>Ecdysozoa</taxon>
        <taxon>Arthropoda</taxon>
        <taxon>Hexapoda</taxon>
        <taxon>Insecta</taxon>
        <taxon>Pterygota</taxon>
        <taxon>Neoptera</taxon>
        <taxon>Endopterygota</taxon>
        <taxon>Lepidoptera</taxon>
        <taxon>Glossata</taxon>
        <taxon>Ditrysia</taxon>
        <taxon>Tineoidea</taxon>
        <taxon>Psychidae</taxon>
        <taxon>Oiketicinae</taxon>
        <taxon>Eumeta</taxon>
    </lineage>
</organism>
<reference evidence="1 2" key="1">
    <citation type="journal article" date="2019" name="Commun. Biol.">
        <title>The bagworm genome reveals a unique fibroin gene that provides high tensile strength.</title>
        <authorList>
            <person name="Kono N."/>
            <person name="Nakamura H."/>
            <person name="Ohtoshi R."/>
            <person name="Tomita M."/>
            <person name="Numata K."/>
            <person name="Arakawa K."/>
        </authorList>
    </citation>
    <scope>NUCLEOTIDE SEQUENCE [LARGE SCALE GENOMIC DNA]</scope>
</reference>
<evidence type="ECO:0000313" key="2">
    <source>
        <dbReference type="Proteomes" id="UP000299102"/>
    </source>
</evidence>
<dbReference type="Proteomes" id="UP000299102">
    <property type="component" value="Unassembled WGS sequence"/>
</dbReference>
<protein>
    <submittedName>
        <fullName evidence="1">Uncharacterized protein</fullName>
    </submittedName>
</protein>
<comment type="caution">
    <text evidence="1">The sequence shown here is derived from an EMBL/GenBank/DDBJ whole genome shotgun (WGS) entry which is preliminary data.</text>
</comment>
<dbReference type="AlphaFoldDB" id="A0A4C1UY92"/>